<dbReference type="InterPro" id="IPR003615">
    <property type="entry name" value="HNH_nuc"/>
</dbReference>
<evidence type="ECO:0000313" key="2">
    <source>
        <dbReference type="EMBL" id="GBG14323.1"/>
    </source>
</evidence>
<comment type="caution">
    <text evidence="2">The sequence shown here is derived from an EMBL/GenBank/DDBJ whole genome shotgun (WGS) entry which is preliminary data.</text>
</comment>
<dbReference type="OrthoDB" id="9802901at2"/>
<dbReference type="PANTHER" id="PTHR33877:SF2">
    <property type="entry name" value="OS07G0170200 PROTEIN"/>
    <property type="match status" value="1"/>
</dbReference>
<feature type="domain" description="HNH nuclease" evidence="1">
    <location>
        <begin position="74"/>
        <end position="127"/>
    </location>
</feature>
<reference evidence="2 3" key="1">
    <citation type="journal article" date="2018" name="Environ. Microbiol.">
        <title>Isolation and genomic characterization of Novimethylophilus kurashikiensis gen. nov. sp. nov., a new lanthanide-dependent methylotrophic species of Methylophilaceae.</title>
        <authorList>
            <person name="Lv H."/>
            <person name="Sahin N."/>
            <person name="Tani A."/>
        </authorList>
    </citation>
    <scope>NUCLEOTIDE SEQUENCE [LARGE SCALE GENOMIC DNA]</scope>
    <source>
        <strain evidence="2 3">La2-4</strain>
    </source>
</reference>
<dbReference type="Gene3D" id="1.10.30.50">
    <property type="match status" value="1"/>
</dbReference>
<dbReference type="AlphaFoldDB" id="A0A2R5FBP0"/>
<dbReference type="CDD" id="cd00085">
    <property type="entry name" value="HNHc"/>
    <property type="match status" value="1"/>
</dbReference>
<protein>
    <submittedName>
        <fullName evidence="2">Cysteine desulfurase</fullName>
    </submittedName>
</protein>
<dbReference type="Proteomes" id="UP000245081">
    <property type="component" value="Unassembled WGS sequence"/>
</dbReference>
<evidence type="ECO:0000259" key="1">
    <source>
        <dbReference type="SMART" id="SM00507"/>
    </source>
</evidence>
<dbReference type="RefSeq" id="WP_109015520.1">
    <property type="nucleotide sequence ID" value="NZ_BDOQ01000007.1"/>
</dbReference>
<proteinExistence type="predicted"/>
<dbReference type="EMBL" id="BDOQ01000007">
    <property type="protein sequence ID" value="GBG14323.1"/>
    <property type="molecule type" value="Genomic_DNA"/>
</dbReference>
<dbReference type="InterPro" id="IPR052892">
    <property type="entry name" value="NA-targeting_endonuclease"/>
</dbReference>
<gene>
    <name evidence="2" type="ORF">NMK_1921</name>
</gene>
<keyword evidence="3" id="KW-1185">Reference proteome</keyword>
<dbReference type="Pfam" id="PF14279">
    <property type="entry name" value="HNH_5"/>
    <property type="match status" value="1"/>
</dbReference>
<accession>A0A2R5FBP0</accession>
<evidence type="ECO:0000313" key="3">
    <source>
        <dbReference type="Proteomes" id="UP000245081"/>
    </source>
</evidence>
<dbReference type="PANTHER" id="PTHR33877">
    <property type="entry name" value="SLL1193 PROTEIN"/>
    <property type="match status" value="1"/>
</dbReference>
<dbReference type="InterPro" id="IPR029471">
    <property type="entry name" value="HNH_5"/>
</dbReference>
<sequence length="184" mass="20306">MTAILTLDQAGQPNRWSTLEDALYYHLKGLIAWSQGEDEYHLHGGYSKSGQRTVVALPSIIAVRNIGFAGRVPLTNQNLFSRDDNICCYCGLRFPRGQLTREHVIPVARGGPNTWTNCATCCKPCNNAKGCMLPEEAGVKLLYVPYAPNTAESLILAGRNIKADQMEFLRACLPPDSRLLGRLN</sequence>
<name>A0A2R5FBP0_9PROT</name>
<dbReference type="SMART" id="SM00507">
    <property type="entry name" value="HNHc"/>
    <property type="match status" value="1"/>
</dbReference>
<organism evidence="2 3">
    <name type="scientific">Novimethylophilus kurashikiensis</name>
    <dbReference type="NCBI Taxonomy" id="1825523"/>
    <lineage>
        <taxon>Bacteria</taxon>
        <taxon>Pseudomonadati</taxon>
        <taxon>Pseudomonadota</taxon>
        <taxon>Betaproteobacteria</taxon>
        <taxon>Nitrosomonadales</taxon>
        <taxon>Methylophilaceae</taxon>
        <taxon>Novimethylophilus</taxon>
    </lineage>
</organism>